<organism evidence="6">
    <name type="scientific">bioreactor metagenome</name>
    <dbReference type="NCBI Taxonomy" id="1076179"/>
    <lineage>
        <taxon>unclassified sequences</taxon>
        <taxon>metagenomes</taxon>
        <taxon>ecological metagenomes</taxon>
    </lineage>
</organism>
<evidence type="ECO:0000256" key="3">
    <source>
        <dbReference type="ARBA" id="ARBA00022827"/>
    </source>
</evidence>
<evidence type="ECO:0000259" key="4">
    <source>
        <dbReference type="Pfam" id="PF03486"/>
    </source>
</evidence>
<comment type="cofactor">
    <cofactor evidence="1">
        <name>FAD</name>
        <dbReference type="ChEBI" id="CHEBI:57692"/>
    </cofactor>
</comment>
<evidence type="ECO:0008006" key="7">
    <source>
        <dbReference type="Google" id="ProtNLM"/>
    </source>
</evidence>
<dbReference type="InterPro" id="IPR004792">
    <property type="entry name" value="BaiN-like"/>
</dbReference>
<feature type="domain" description="RsdA/BaiN/AoA(So)-like Rossmann fold-like" evidence="4">
    <location>
        <begin position="4"/>
        <end position="405"/>
    </location>
</feature>
<protein>
    <recommendedName>
        <fullName evidence="7">Ferredoxin--NADP(+) reductase</fullName>
    </recommendedName>
</protein>
<dbReference type="Gene3D" id="1.10.8.260">
    <property type="entry name" value="HI0933 insert domain-like"/>
    <property type="match status" value="1"/>
</dbReference>
<name>A0A645AMX6_9ZZZZ</name>
<feature type="domain" description="RsdA/BaiN/AoA(So)-like insert" evidence="5">
    <location>
        <begin position="191"/>
        <end position="352"/>
    </location>
</feature>
<evidence type="ECO:0000259" key="5">
    <source>
        <dbReference type="Pfam" id="PF22780"/>
    </source>
</evidence>
<dbReference type="InterPro" id="IPR023166">
    <property type="entry name" value="BaiN-like_dom_sf"/>
</dbReference>
<dbReference type="InterPro" id="IPR057661">
    <property type="entry name" value="RsdA/BaiN/AoA(So)_Rossmann"/>
</dbReference>
<dbReference type="PRINTS" id="PR00411">
    <property type="entry name" value="PNDRDTASEI"/>
</dbReference>
<dbReference type="SUPFAM" id="SSF51905">
    <property type="entry name" value="FAD/NAD(P)-binding domain"/>
    <property type="match status" value="1"/>
</dbReference>
<evidence type="ECO:0000313" key="6">
    <source>
        <dbReference type="EMBL" id="MPM54108.1"/>
    </source>
</evidence>
<sequence length="420" mass="45211">MTTDLAVIGGGAAGMLAAAEAALRGVKVVLLEPNAKLGRKLYITGKGRCNLTNDCLPDEVLRSVPRNGRFLYSAVTRFPPSAVKELFTGLGVALKTERGNRVFPQSDRAADVIDALFSLLRARKVRILQERALHVLTADGAVCGVQTDRQEIKCKAIILATGGVSYPLTGSTGDGYAMAQELDHTVVPPMPSLVPLEAQGGDCKRMQGLALKNVGVKVLTGKGKTVYKEQGELLFTHFGVSGPLILSASAHMRDFKRERYHILIDLKPALEEARLDERILRDFEKMANREFQNALDELLPRLMVPIVVERSGIPPGTRVHSITKAQRRALLEVLKAFRVDISGPRPIAEAIVTSGGVKVGEIDPKTMESKLADGLFFAGEVIDVDGYTGGFNLQIAWSTGKAAGEGAADYCMGAGLHDEV</sequence>
<dbReference type="InterPro" id="IPR055178">
    <property type="entry name" value="RsdA/BaiN/AoA(So)-like_dom"/>
</dbReference>
<dbReference type="Gene3D" id="3.50.50.60">
    <property type="entry name" value="FAD/NAD(P)-binding domain"/>
    <property type="match status" value="1"/>
</dbReference>
<dbReference type="Pfam" id="PF03486">
    <property type="entry name" value="HI0933_like"/>
    <property type="match status" value="1"/>
</dbReference>
<keyword evidence="2" id="KW-0285">Flavoprotein</keyword>
<dbReference type="InterPro" id="IPR036188">
    <property type="entry name" value="FAD/NAD-bd_sf"/>
</dbReference>
<dbReference type="AlphaFoldDB" id="A0A645AMX6"/>
<comment type="caution">
    <text evidence="6">The sequence shown here is derived from an EMBL/GenBank/DDBJ whole genome shotgun (WGS) entry which is preliminary data.</text>
</comment>
<dbReference type="SUPFAM" id="SSF160996">
    <property type="entry name" value="HI0933 insert domain-like"/>
    <property type="match status" value="1"/>
</dbReference>
<dbReference type="Pfam" id="PF22780">
    <property type="entry name" value="HI0933_like_1st"/>
    <property type="match status" value="1"/>
</dbReference>
<evidence type="ECO:0000256" key="2">
    <source>
        <dbReference type="ARBA" id="ARBA00022630"/>
    </source>
</evidence>
<reference evidence="6" key="1">
    <citation type="submission" date="2019-08" db="EMBL/GenBank/DDBJ databases">
        <authorList>
            <person name="Kucharzyk K."/>
            <person name="Murdoch R.W."/>
            <person name="Higgins S."/>
            <person name="Loffler F."/>
        </authorList>
    </citation>
    <scope>NUCLEOTIDE SEQUENCE</scope>
</reference>
<dbReference type="PRINTS" id="PR00368">
    <property type="entry name" value="FADPNR"/>
</dbReference>
<gene>
    <name evidence="6" type="ORF">SDC9_100881</name>
</gene>
<dbReference type="PANTHER" id="PTHR42887:SF2">
    <property type="entry name" value="OS12G0638800 PROTEIN"/>
    <property type="match status" value="1"/>
</dbReference>
<accession>A0A645AMX6</accession>
<dbReference type="Gene3D" id="2.40.30.10">
    <property type="entry name" value="Translation factors"/>
    <property type="match status" value="1"/>
</dbReference>
<dbReference type="NCBIfam" id="TIGR00275">
    <property type="entry name" value="aminoacetone oxidase family FAD-binding enzyme"/>
    <property type="match status" value="1"/>
</dbReference>
<evidence type="ECO:0000256" key="1">
    <source>
        <dbReference type="ARBA" id="ARBA00001974"/>
    </source>
</evidence>
<keyword evidence="3" id="KW-0274">FAD</keyword>
<dbReference type="PANTHER" id="PTHR42887">
    <property type="entry name" value="OS12G0638800 PROTEIN"/>
    <property type="match status" value="1"/>
</dbReference>
<dbReference type="EMBL" id="VSSQ01014652">
    <property type="protein sequence ID" value="MPM54108.1"/>
    <property type="molecule type" value="Genomic_DNA"/>
</dbReference>
<proteinExistence type="predicted"/>